<feature type="compositionally biased region" description="Polar residues" evidence="1">
    <location>
        <begin position="1"/>
        <end position="25"/>
    </location>
</feature>
<organism evidence="2 3">
    <name type="scientific">Halalkalibacter wakoensis JCM 9140</name>
    <dbReference type="NCBI Taxonomy" id="1236970"/>
    <lineage>
        <taxon>Bacteria</taxon>
        <taxon>Bacillati</taxon>
        <taxon>Bacillota</taxon>
        <taxon>Bacilli</taxon>
        <taxon>Bacillales</taxon>
        <taxon>Bacillaceae</taxon>
        <taxon>Halalkalibacter</taxon>
    </lineage>
</organism>
<dbReference type="EMBL" id="BAUT01000003">
    <property type="protein sequence ID" value="GAE24690.1"/>
    <property type="molecule type" value="Genomic_DNA"/>
</dbReference>
<evidence type="ECO:0008006" key="4">
    <source>
        <dbReference type="Google" id="ProtNLM"/>
    </source>
</evidence>
<reference evidence="2" key="1">
    <citation type="journal article" date="2014" name="Genome Announc.">
        <title>Draft Genome Sequences of Three Alkaliphilic Bacillus Strains, Bacillus wakoensis JCM 9140T, Bacillus akibai JCM 9157T, and Bacillus hemicellulosilyticus JCM 9152T.</title>
        <authorList>
            <person name="Yuki M."/>
            <person name="Oshima K."/>
            <person name="Suda W."/>
            <person name="Oshida Y."/>
            <person name="Kitamura K."/>
            <person name="Iida T."/>
            <person name="Hattori M."/>
            <person name="Ohkuma M."/>
        </authorList>
    </citation>
    <scope>NUCLEOTIDE SEQUENCE [LARGE SCALE GENOMIC DNA]</scope>
    <source>
        <strain evidence="2">JCM 9140</strain>
    </source>
</reference>
<dbReference type="STRING" id="1236970.JCM9140_637"/>
<dbReference type="InterPro" id="IPR025100">
    <property type="entry name" value="DUF4025"/>
</dbReference>
<sequence length="78" mass="8989">MKQQDKNSYQSSEEVAANSYQPSDYKSSKEVEKGLAMTHEQVSDTYVEGTIDGQINDYEGQNIDLKQQSYEKDVFKKR</sequence>
<evidence type="ECO:0000313" key="3">
    <source>
        <dbReference type="Proteomes" id="UP000018890"/>
    </source>
</evidence>
<evidence type="ECO:0000313" key="2">
    <source>
        <dbReference type="EMBL" id="GAE24690.1"/>
    </source>
</evidence>
<gene>
    <name evidence="2" type="ORF">JCM9140_637</name>
</gene>
<dbReference type="Proteomes" id="UP000018890">
    <property type="component" value="Unassembled WGS sequence"/>
</dbReference>
<comment type="caution">
    <text evidence="2">The sequence shown here is derived from an EMBL/GenBank/DDBJ whole genome shotgun (WGS) entry which is preliminary data.</text>
</comment>
<feature type="region of interest" description="Disordered" evidence="1">
    <location>
        <begin position="1"/>
        <end position="45"/>
    </location>
</feature>
<evidence type="ECO:0000256" key="1">
    <source>
        <dbReference type="SAM" id="MobiDB-lite"/>
    </source>
</evidence>
<proteinExistence type="predicted"/>
<name>W4PYC5_9BACI</name>
<dbReference type="AlphaFoldDB" id="W4PYC5"/>
<keyword evidence="3" id="KW-1185">Reference proteome</keyword>
<dbReference type="Pfam" id="PF13217">
    <property type="entry name" value="DUF4025"/>
    <property type="match status" value="1"/>
</dbReference>
<accession>W4PYC5</accession>
<protein>
    <recommendedName>
        <fullName evidence="4">DUF4025 domain-containing protein</fullName>
    </recommendedName>
</protein>